<organism evidence="1 2">
    <name type="scientific">Exophiala xenobiotica</name>
    <dbReference type="NCBI Taxonomy" id="348802"/>
    <lineage>
        <taxon>Eukaryota</taxon>
        <taxon>Fungi</taxon>
        <taxon>Dikarya</taxon>
        <taxon>Ascomycota</taxon>
        <taxon>Pezizomycotina</taxon>
        <taxon>Eurotiomycetes</taxon>
        <taxon>Chaetothyriomycetidae</taxon>
        <taxon>Chaetothyriales</taxon>
        <taxon>Herpotrichiellaceae</taxon>
        <taxon>Exophiala</taxon>
    </lineage>
</organism>
<accession>A0A0D2EN33</accession>
<dbReference type="GeneID" id="25326711"/>
<gene>
    <name evidence="1" type="ORF">PV05_04803</name>
</gene>
<dbReference type="AlphaFoldDB" id="A0A0D2EN33"/>
<protein>
    <submittedName>
        <fullName evidence="1">Uncharacterized protein</fullName>
    </submittedName>
</protein>
<dbReference type="OrthoDB" id="4752958at2759"/>
<proteinExistence type="predicted"/>
<reference evidence="1 2" key="1">
    <citation type="submission" date="2015-01" db="EMBL/GenBank/DDBJ databases">
        <title>The Genome Sequence of Exophiala xenobiotica CBS118157.</title>
        <authorList>
            <consortium name="The Broad Institute Genomics Platform"/>
            <person name="Cuomo C."/>
            <person name="de Hoog S."/>
            <person name="Gorbushina A."/>
            <person name="Stielow B."/>
            <person name="Teixiera M."/>
            <person name="Abouelleil A."/>
            <person name="Chapman S.B."/>
            <person name="Priest M."/>
            <person name="Young S.K."/>
            <person name="Wortman J."/>
            <person name="Nusbaum C."/>
            <person name="Birren B."/>
        </authorList>
    </citation>
    <scope>NUCLEOTIDE SEQUENCE [LARGE SCALE GENOMIC DNA]</scope>
    <source>
        <strain evidence="1 2">CBS 118157</strain>
    </source>
</reference>
<dbReference type="RefSeq" id="XP_013316704.1">
    <property type="nucleotide sequence ID" value="XM_013461250.1"/>
</dbReference>
<dbReference type="HOGENOM" id="CLU_2145915_0_0_1"/>
<name>A0A0D2EN33_9EURO</name>
<keyword evidence="2" id="KW-1185">Reference proteome</keyword>
<evidence type="ECO:0000313" key="2">
    <source>
        <dbReference type="Proteomes" id="UP000054342"/>
    </source>
</evidence>
<dbReference type="Proteomes" id="UP000054342">
    <property type="component" value="Unassembled WGS sequence"/>
</dbReference>
<dbReference type="EMBL" id="KN847319">
    <property type="protein sequence ID" value="KIW56120.1"/>
    <property type="molecule type" value="Genomic_DNA"/>
</dbReference>
<sequence>MEEPSLPPPIRLVCVGAHRTLALQLLEQLKPHYTYCAILTTVEPTRTYSPGNLNLVLDALHPAPAGVIVGGAFSDEEGEEIAKLVATKKTESGAPMEFIKVPTGTIEGEGPAGLLRKVKELLYEKFGRQC</sequence>
<evidence type="ECO:0000313" key="1">
    <source>
        <dbReference type="EMBL" id="KIW56120.1"/>
    </source>
</evidence>